<dbReference type="Pfam" id="PF01298">
    <property type="entry name" value="TbpB_B_D"/>
    <property type="match status" value="1"/>
</dbReference>
<evidence type="ECO:0000313" key="4">
    <source>
        <dbReference type="Proteomes" id="UP001279660"/>
    </source>
</evidence>
<dbReference type="RefSeq" id="WP_211207117.1">
    <property type="nucleotide sequence ID" value="NZ_JAWXXV010000001.1"/>
</dbReference>
<feature type="domain" description="Transferrin-binding protein B C-lobe/N-lobe beta-barrel" evidence="2">
    <location>
        <begin position="193"/>
        <end position="327"/>
    </location>
</feature>
<evidence type="ECO:0000259" key="2">
    <source>
        <dbReference type="Pfam" id="PF01298"/>
    </source>
</evidence>
<organism evidence="3 4">
    <name type="scientific">Sphingomonas echinoides</name>
    <dbReference type="NCBI Taxonomy" id="59803"/>
    <lineage>
        <taxon>Bacteria</taxon>
        <taxon>Pseudomonadati</taxon>
        <taxon>Pseudomonadota</taxon>
        <taxon>Alphaproteobacteria</taxon>
        <taxon>Sphingomonadales</taxon>
        <taxon>Sphingomonadaceae</taxon>
        <taxon>Sphingomonas</taxon>
    </lineage>
</organism>
<dbReference type="Gene3D" id="2.40.160.90">
    <property type="match status" value="1"/>
</dbReference>
<feature type="region of interest" description="Disordered" evidence="1">
    <location>
        <begin position="1"/>
        <end position="43"/>
    </location>
</feature>
<keyword evidence="4" id="KW-1185">Reference proteome</keyword>
<gene>
    <name evidence="3" type="ORF">SIL82_05335</name>
</gene>
<comment type="caution">
    <text evidence="3">The sequence shown here is derived from an EMBL/GenBank/DDBJ whole genome shotgun (WGS) entry which is preliminary data.</text>
</comment>
<evidence type="ECO:0000256" key="1">
    <source>
        <dbReference type="SAM" id="MobiDB-lite"/>
    </source>
</evidence>
<dbReference type="Proteomes" id="UP001279660">
    <property type="component" value="Unassembled WGS sequence"/>
</dbReference>
<accession>A0ABU4PHK3</accession>
<feature type="compositionally biased region" description="Polar residues" evidence="1">
    <location>
        <begin position="10"/>
        <end position="32"/>
    </location>
</feature>
<sequence>MPTTPAAGYQTATSAGYNFSDGQQRYPNQVDQPGNIPARPAPAGTTFALTQSALAFSSSGQTLDANGHAQGGAASYGADAATNAQGATISIVSPQPGPIENSVLSISIPSLGVNQTYDLTKAVDPNVSSGSVPITSGASAGKYLEISISSLGWLASGSWTVTNVPTVATKDTINASGNVSVFIMGYQTPTSAMPTTGSAIYHAGSAAQPVGLGAFFNGNGGPSAALAGQIDITADFAGGTVNGTLTNTVAVYGTGTYNSNGEIFAKLPWNNVAMTGSISGNTISGTSSVTSNPANLTSIGPGATGTIKGGFYGPTADQIGLIWTLSDGKSAALGTITTISKSNVIVLP</sequence>
<dbReference type="EMBL" id="JAWXXV010000001">
    <property type="protein sequence ID" value="MDX5983676.1"/>
    <property type="molecule type" value="Genomic_DNA"/>
</dbReference>
<dbReference type="InterPro" id="IPR011250">
    <property type="entry name" value="OMP/PagP_B-barrel"/>
</dbReference>
<name>A0ABU4PHK3_9SPHN</name>
<protein>
    <submittedName>
        <fullName evidence="3">Transferrin-binding protein-like solute binding protein</fullName>
    </submittedName>
</protein>
<evidence type="ECO:0000313" key="3">
    <source>
        <dbReference type="EMBL" id="MDX5983676.1"/>
    </source>
</evidence>
<reference evidence="3 4" key="1">
    <citation type="submission" date="2023-11" db="EMBL/GenBank/DDBJ databases">
        <title>MicrobeMod: A computational toolkit for identifying prokaryotic methylation and restriction-modification with nanopore sequencing.</title>
        <authorList>
            <person name="Crits-Christoph A."/>
            <person name="Kang S.C."/>
            <person name="Lee H."/>
            <person name="Ostrov N."/>
        </authorList>
    </citation>
    <scope>NUCLEOTIDE SEQUENCE [LARGE SCALE GENOMIC DNA]</scope>
    <source>
        <strain evidence="3 4">ATCC 14820</strain>
    </source>
</reference>
<proteinExistence type="predicted"/>
<dbReference type="SUPFAM" id="SSF56925">
    <property type="entry name" value="OMPA-like"/>
    <property type="match status" value="1"/>
</dbReference>
<dbReference type="InterPro" id="IPR001677">
    <property type="entry name" value="TbpB_B_D"/>
</dbReference>